<comment type="caution">
    <text evidence="2">The sequence shown here is derived from an EMBL/GenBank/DDBJ whole genome shotgun (WGS) entry which is preliminary data.</text>
</comment>
<gene>
    <name evidence="2" type="ORF">S06H3_40327</name>
</gene>
<dbReference type="AlphaFoldDB" id="X1MZ69"/>
<protein>
    <recommendedName>
        <fullName evidence="1">YprB ribonuclease H-like domain-containing protein</fullName>
    </recommendedName>
</protein>
<sequence>SIKTLAKYLGFNWRDTSPSGAESIEWYHRWVETDDPSIKQRILDYNEDDCSATRVLLDGIRSL</sequence>
<feature type="domain" description="YprB ribonuclease H-like" evidence="1">
    <location>
        <begin position="1"/>
        <end position="58"/>
    </location>
</feature>
<evidence type="ECO:0000259" key="1">
    <source>
        <dbReference type="Pfam" id="PF13482"/>
    </source>
</evidence>
<name>X1MZ69_9ZZZZ</name>
<proteinExistence type="predicted"/>
<evidence type="ECO:0000313" key="2">
    <source>
        <dbReference type="EMBL" id="GAI36588.1"/>
    </source>
</evidence>
<accession>X1MZ69</accession>
<dbReference type="EMBL" id="BARV01024740">
    <property type="protein sequence ID" value="GAI36588.1"/>
    <property type="molecule type" value="Genomic_DNA"/>
</dbReference>
<feature type="non-terminal residue" evidence="2">
    <location>
        <position position="1"/>
    </location>
</feature>
<dbReference type="InterPro" id="IPR038720">
    <property type="entry name" value="YprB_RNase_H-like_dom"/>
</dbReference>
<organism evidence="2">
    <name type="scientific">marine sediment metagenome</name>
    <dbReference type="NCBI Taxonomy" id="412755"/>
    <lineage>
        <taxon>unclassified sequences</taxon>
        <taxon>metagenomes</taxon>
        <taxon>ecological metagenomes</taxon>
    </lineage>
</organism>
<dbReference type="Pfam" id="PF13482">
    <property type="entry name" value="RNase_H_2"/>
    <property type="match status" value="1"/>
</dbReference>
<reference evidence="2" key="1">
    <citation type="journal article" date="2014" name="Front. Microbiol.">
        <title>High frequency of phylogenetically diverse reductive dehalogenase-homologous genes in deep subseafloor sedimentary metagenomes.</title>
        <authorList>
            <person name="Kawai M."/>
            <person name="Futagami T."/>
            <person name="Toyoda A."/>
            <person name="Takaki Y."/>
            <person name="Nishi S."/>
            <person name="Hori S."/>
            <person name="Arai W."/>
            <person name="Tsubouchi T."/>
            <person name="Morono Y."/>
            <person name="Uchiyama I."/>
            <person name="Ito T."/>
            <person name="Fujiyama A."/>
            <person name="Inagaki F."/>
            <person name="Takami H."/>
        </authorList>
    </citation>
    <scope>NUCLEOTIDE SEQUENCE</scope>
    <source>
        <strain evidence="2">Expedition CK06-06</strain>
    </source>
</reference>